<gene>
    <name evidence="1" type="ORF">FJV41_08130</name>
</gene>
<organism evidence="1 2">
    <name type="scientific">Myxococcus llanfairpwllgwyngyllgogerychwyrndrobwllllantysiliogogogochensis</name>
    <dbReference type="NCBI Taxonomy" id="2590453"/>
    <lineage>
        <taxon>Bacteria</taxon>
        <taxon>Pseudomonadati</taxon>
        <taxon>Myxococcota</taxon>
        <taxon>Myxococcia</taxon>
        <taxon>Myxococcales</taxon>
        <taxon>Cystobacterineae</taxon>
        <taxon>Myxococcaceae</taxon>
        <taxon>Myxococcus</taxon>
    </lineage>
</organism>
<evidence type="ECO:0000313" key="1">
    <source>
        <dbReference type="EMBL" id="TQF16441.1"/>
    </source>
</evidence>
<evidence type="ECO:0000313" key="2">
    <source>
        <dbReference type="Proteomes" id="UP000315369"/>
    </source>
</evidence>
<name>A0A540X5A5_9BACT</name>
<comment type="caution">
    <text evidence="1">The sequence shown here is derived from an EMBL/GenBank/DDBJ whole genome shotgun (WGS) entry which is preliminary data.</text>
</comment>
<keyword evidence="2" id="KW-1185">Reference proteome</keyword>
<proteinExistence type="predicted"/>
<dbReference type="Proteomes" id="UP000315369">
    <property type="component" value="Unassembled WGS sequence"/>
</dbReference>
<protein>
    <submittedName>
        <fullName evidence="1">Uncharacterized protein</fullName>
    </submittedName>
</protein>
<dbReference type="EMBL" id="VIFM01000023">
    <property type="protein sequence ID" value="TQF16441.1"/>
    <property type="molecule type" value="Genomic_DNA"/>
</dbReference>
<reference evidence="1 2" key="1">
    <citation type="submission" date="2019-06" db="EMBL/GenBank/DDBJ databases">
        <authorList>
            <person name="Livingstone P."/>
            <person name="Whitworth D."/>
        </authorList>
    </citation>
    <scope>NUCLEOTIDE SEQUENCE [LARGE SCALE GENOMIC DNA]</scope>
    <source>
        <strain evidence="1 2">AM401</strain>
    </source>
</reference>
<dbReference type="AlphaFoldDB" id="A0A540X5A5"/>
<sequence length="134" mass="15271">MRHAGLFKELTPELLDAPSLAEAKEGLPVEDRARAAAYLRQASVLSASSGCDDDWFTGEKNVALRYSRTDGAWIWTDVLAHYVEKHGVALPQDLLEHMRAQDWHCPVLTQQQLIEVSEELFKELKKSKKLRRRS</sequence>
<accession>A0A540X5A5</accession>